<evidence type="ECO:0000256" key="1">
    <source>
        <dbReference type="SAM" id="MobiDB-lite"/>
    </source>
</evidence>
<sequence length="357" mass="39087">MFNGILHCSRYEVQPLEKDSSTSPSQGLSCYHPKDPSTSTEMWCRLVRTSAPIYWWLIVATLIGHGLGAALGRKADTSIPHSHEHTQATVTLLNEAPSQELRNNTDISSFSGDFPICTDLNGPIAPFCLPKDGADVTADATYYVTWNADFYPLNATITIELRYANSSQGDSAFTSEKTDNSYGYISLPMQKEWLQGKPYNALTLYIIELDPTSGSRASARQGPTVILHPKPVEHYKPSPRTPFNRTALLIGLPVSLGVVIAAVAGLAFGMRKSRKTGLRDVVSARGRGYGIGKSKNKRLGTKREINGPDSFAALNKYREDSGEGFSEFEGSEKSHGLERSGSFACRQEVSRLKTWSG</sequence>
<dbReference type="Pfam" id="PF14610">
    <property type="entry name" value="Psg1"/>
    <property type="match status" value="1"/>
</dbReference>
<keyword evidence="4" id="KW-1185">Reference proteome</keyword>
<feature type="region of interest" description="Disordered" evidence="1">
    <location>
        <begin position="16"/>
        <end position="37"/>
    </location>
</feature>
<feature type="region of interest" description="Disordered" evidence="1">
    <location>
        <begin position="322"/>
        <end position="341"/>
    </location>
</feature>
<evidence type="ECO:0000256" key="2">
    <source>
        <dbReference type="SAM" id="Phobius"/>
    </source>
</evidence>
<gene>
    <name evidence="3" type="ORF">AFUB_067550</name>
</gene>
<dbReference type="Proteomes" id="UP000001699">
    <property type="component" value="Unassembled WGS sequence"/>
</dbReference>
<feature type="transmembrane region" description="Helical" evidence="2">
    <location>
        <begin position="247"/>
        <end position="269"/>
    </location>
</feature>
<proteinExistence type="predicted"/>
<dbReference type="InterPro" id="IPR028000">
    <property type="entry name" value="Pma1"/>
</dbReference>
<name>B0Y6N2_ASPFC</name>
<evidence type="ECO:0000313" key="3">
    <source>
        <dbReference type="EMBL" id="EDP50417.1"/>
    </source>
</evidence>
<dbReference type="OrthoDB" id="4084551at2759"/>
<dbReference type="PhylomeDB" id="B0Y6N2"/>
<keyword evidence="2" id="KW-0812">Transmembrane</keyword>
<evidence type="ECO:0000313" key="4">
    <source>
        <dbReference type="Proteomes" id="UP000001699"/>
    </source>
</evidence>
<organism evidence="3 4">
    <name type="scientific">Aspergillus fumigatus (strain CBS 144.89 / FGSC A1163 / CEA10)</name>
    <name type="common">Neosartorya fumigata</name>
    <dbReference type="NCBI Taxonomy" id="451804"/>
    <lineage>
        <taxon>Eukaryota</taxon>
        <taxon>Fungi</taxon>
        <taxon>Dikarya</taxon>
        <taxon>Ascomycota</taxon>
        <taxon>Pezizomycotina</taxon>
        <taxon>Eurotiomycetes</taxon>
        <taxon>Eurotiomycetidae</taxon>
        <taxon>Eurotiales</taxon>
        <taxon>Aspergillaceae</taxon>
        <taxon>Aspergillus</taxon>
        <taxon>Aspergillus subgen. Fumigati</taxon>
    </lineage>
</organism>
<dbReference type="HOGENOM" id="CLU_038276_1_1_1"/>
<keyword evidence="2" id="KW-1133">Transmembrane helix</keyword>
<protein>
    <submittedName>
        <fullName evidence="3">Uncharacterized protein</fullName>
    </submittedName>
</protein>
<reference evidence="3 4" key="1">
    <citation type="journal article" date="2008" name="PLoS Genet.">
        <title>Genomic islands in the pathogenic filamentous fungus Aspergillus fumigatus.</title>
        <authorList>
            <person name="Fedorova N.D."/>
            <person name="Khaldi N."/>
            <person name="Joardar V.S."/>
            <person name="Maiti R."/>
            <person name="Amedeo P."/>
            <person name="Anderson M.J."/>
            <person name="Crabtree J."/>
            <person name="Silva J.C."/>
            <person name="Badger J.H."/>
            <person name="Albarraq A."/>
            <person name="Angiuoli S."/>
            <person name="Bussey H."/>
            <person name="Bowyer P."/>
            <person name="Cotty P.J."/>
            <person name="Dyer P.S."/>
            <person name="Egan A."/>
            <person name="Galens K."/>
            <person name="Fraser-Liggett C.M."/>
            <person name="Haas B.J."/>
            <person name="Inman J.M."/>
            <person name="Kent R."/>
            <person name="Lemieux S."/>
            <person name="Malavazi I."/>
            <person name="Orvis J."/>
            <person name="Roemer T."/>
            <person name="Ronning C.M."/>
            <person name="Sundaram J.P."/>
            <person name="Sutton G."/>
            <person name="Turner G."/>
            <person name="Venter J.C."/>
            <person name="White O.R."/>
            <person name="Whitty B.R."/>
            <person name="Youngman P."/>
            <person name="Wolfe K.H."/>
            <person name="Goldman G.H."/>
            <person name="Wortman J.R."/>
            <person name="Jiang B."/>
            <person name="Denning D.W."/>
            <person name="Nierman W.C."/>
        </authorList>
    </citation>
    <scope>NUCLEOTIDE SEQUENCE [LARGE SCALE GENOMIC DNA]</scope>
    <source>
        <strain evidence="4">CBS 144.89 / FGSC A1163 / CEA10</strain>
    </source>
</reference>
<accession>B0Y6N2</accession>
<keyword evidence="2" id="KW-0472">Membrane</keyword>
<dbReference type="EMBL" id="DS499598">
    <property type="protein sequence ID" value="EDP50417.1"/>
    <property type="molecule type" value="Genomic_DNA"/>
</dbReference>
<dbReference type="AlphaFoldDB" id="B0Y6N2"/>
<dbReference type="VEuPathDB" id="FungiDB:AFUB_067550"/>